<evidence type="ECO:0000313" key="1">
    <source>
        <dbReference type="EMBL" id="BBO69549.1"/>
    </source>
</evidence>
<gene>
    <name evidence="1" type="ORF">DSCA_34790</name>
</gene>
<accession>A0A5K7YNV0</accession>
<proteinExistence type="predicted"/>
<dbReference type="Proteomes" id="UP000427906">
    <property type="component" value="Chromosome"/>
</dbReference>
<evidence type="ECO:0000313" key="2">
    <source>
        <dbReference type="Proteomes" id="UP000427906"/>
    </source>
</evidence>
<organism evidence="1 2">
    <name type="scientific">Desulfosarcina alkanivorans</name>
    <dbReference type="NCBI Taxonomy" id="571177"/>
    <lineage>
        <taxon>Bacteria</taxon>
        <taxon>Pseudomonadati</taxon>
        <taxon>Thermodesulfobacteriota</taxon>
        <taxon>Desulfobacteria</taxon>
        <taxon>Desulfobacterales</taxon>
        <taxon>Desulfosarcinaceae</taxon>
        <taxon>Desulfosarcina</taxon>
    </lineage>
</organism>
<dbReference type="AlphaFoldDB" id="A0A5K7YNV0"/>
<sequence length="73" mass="8760">MAWQAAWNRRASVRGREARVFCYFTFAVRDIAIWLHMHLRKRTGFIDPFQIVFDVSPICFLTRIIRTAVRWMG</sequence>
<name>A0A5K7YNV0_9BACT</name>
<dbReference type="KEGG" id="dalk:DSCA_34790"/>
<keyword evidence="2" id="KW-1185">Reference proteome</keyword>
<protein>
    <submittedName>
        <fullName evidence="1">Uncharacterized protein</fullName>
    </submittedName>
</protein>
<dbReference type="EMBL" id="AP021874">
    <property type="protein sequence ID" value="BBO69549.1"/>
    <property type="molecule type" value="Genomic_DNA"/>
</dbReference>
<reference evidence="1 2" key="1">
    <citation type="submission" date="2019-11" db="EMBL/GenBank/DDBJ databases">
        <title>Comparative genomics of hydrocarbon-degrading Desulfosarcina strains.</title>
        <authorList>
            <person name="Watanabe M."/>
            <person name="Kojima H."/>
            <person name="Fukui M."/>
        </authorList>
    </citation>
    <scope>NUCLEOTIDE SEQUENCE [LARGE SCALE GENOMIC DNA]</scope>
    <source>
        <strain evidence="1 2">PL12</strain>
    </source>
</reference>